<protein>
    <submittedName>
        <fullName evidence="2">Uncharacterized protein</fullName>
    </submittedName>
</protein>
<keyword evidence="3" id="KW-1185">Reference proteome</keyword>
<evidence type="ECO:0000313" key="3">
    <source>
        <dbReference type="Proteomes" id="UP001055153"/>
    </source>
</evidence>
<evidence type="ECO:0000313" key="2">
    <source>
        <dbReference type="EMBL" id="GJD98923.1"/>
    </source>
</evidence>
<feature type="region of interest" description="Disordered" evidence="1">
    <location>
        <begin position="1"/>
        <end position="22"/>
    </location>
</feature>
<dbReference type="RefSeq" id="WP_003604884.1">
    <property type="nucleotide sequence ID" value="NZ_BPQQ01000009.1"/>
</dbReference>
<organism evidence="2 3">
    <name type="scientific">Methylobacterium isbiliense</name>
    <dbReference type="NCBI Taxonomy" id="315478"/>
    <lineage>
        <taxon>Bacteria</taxon>
        <taxon>Pseudomonadati</taxon>
        <taxon>Pseudomonadota</taxon>
        <taxon>Alphaproteobacteria</taxon>
        <taxon>Hyphomicrobiales</taxon>
        <taxon>Methylobacteriaceae</taxon>
        <taxon>Methylobacterium</taxon>
    </lineage>
</organism>
<proteinExistence type="predicted"/>
<accession>A0ABQ4S8U8</accession>
<sequence>MPDRDEQGRPYRRRLDEMMAFRPSPPFPDLEVALFRRLQAFDVEARTAGASRETLGAISAARTSLGSSDLKQWLPMPRGN</sequence>
<reference evidence="2" key="1">
    <citation type="journal article" date="2021" name="Front. Microbiol.">
        <title>Comprehensive Comparative Genomics and Phenotyping of Methylobacterium Species.</title>
        <authorList>
            <person name="Alessa O."/>
            <person name="Ogura Y."/>
            <person name="Fujitani Y."/>
            <person name="Takami H."/>
            <person name="Hayashi T."/>
            <person name="Sahin N."/>
            <person name="Tani A."/>
        </authorList>
    </citation>
    <scope>NUCLEOTIDE SEQUENCE</scope>
    <source>
        <strain evidence="2">DSM 17168</strain>
    </source>
</reference>
<dbReference type="EMBL" id="BPQQ01000009">
    <property type="protein sequence ID" value="GJD98923.1"/>
    <property type="molecule type" value="Genomic_DNA"/>
</dbReference>
<dbReference type="Proteomes" id="UP001055153">
    <property type="component" value="Unassembled WGS sequence"/>
</dbReference>
<comment type="caution">
    <text evidence="2">The sequence shown here is derived from an EMBL/GenBank/DDBJ whole genome shotgun (WGS) entry which is preliminary data.</text>
</comment>
<evidence type="ECO:0000256" key="1">
    <source>
        <dbReference type="SAM" id="MobiDB-lite"/>
    </source>
</evidence>
<feature type="compositionally biased region" description="Basic and acidic residues" evidence="1">
    <location>
        <begin position="1"/>
        <end position="19"/>
    </location>
</feature>
<reference evidence="2" key="2">
    <citation type="submission" date="2021-08" db="EMBL/GenBank/DDBJ databases">
        <authorList>
            <person name="Tani A."/>
            <person name="Ola A."/>
            <person name="Ogura Y."/>
            <person name="Katsura K."/>
            <person name="Hayashi T."/>
        </authorList>
    </citation>
    <scope>NUCLEOTIDE SEQUENCE</scope>
    <source>
        <strain evidence="2">DSM 17168</strain>
    </source>
</reference>
<name>A0ABQ4S8U8_9HYPH</name>
<gene>
    <name evidence="2" type="ORF">GMJLKIPL_0836</name>
</gene>